<feature type="domain" description="HD/PDEase" evidence="9">
    <location>
        <begin position="24"/>
        <end position="138"/>
    </location>
</feature>
<evidence type="ECO:0000256" key="3">
    <source>
        <dbReference type="ARBA" id="ARBA00022692"/>
    </source>
</evidence>
<evidence type="ECO:0000256" key="6">
    <source>
        <dbReference type="ARBA" id="ARBA00023118"/>
    </source>
</evidence>
<dbReference type="SMART" id="SM00471">
    <property type="entry name" value="HDc"/>
    <property type="match status" value="1"/>
</dbReference>
<comment type="subcellular location">
    <subcellularLocation>
        <location evidence="1">Cell membrane</location>
    </subcellularLocation>
</comment>
<evidence type="ECO:0000256" key="2">
    <source>
        <dbReference type="ARBA" id="ARBA00022475"/>
    </source>
</evidence>
<evidence type="ECO:0000256" key="5">
    <source>
        <dbReference type="ARBA" id="ARBA00022989"/>
    </source>
</evidence>
<dbReference type="Pfam" id="PF01966">
    <property type="entry name" value="HD"/>
    <property type="match status" value="1"/>
</dbReference>
<dbReference type="Proteomes" id="UP001500507">
    <property type="component" value="Unassembled WGS sequence"/>
</dbReference>
<evidence type="ECO:0000256" key="4">
    <source>
        <dbReference type="ARBA" id="ARBA00022741"/>
    </source>
</evidence>
<proteinExistence type="predicted"/>
<dbReference type="EMBL" id="BAAAFG010000013">
    <property type="protein sequence ID" value="GAA0872116.1"/>
    <property type="molecule type" value="Genomic_DNA"/>
</dbReference>
<keyword evidence="2" id="KW-1003">Cell membrane</keyword>
<keyword evidence="6" id="KW-0051">Antiviral defense</keyword>
<keyword evidence="5 8" id="KW-1133">Transmembrane helix</keyword>
<feature type="transmembrane region" description="Helical" evidence="8">
    <location>
        <begin position="273"/>
        <end position="293"/>
    </location>
</feature>
<evidence type="ECO:0000256" key="8">
    <source>
        <dbReference type="SAM" id="Phobius"/>
    </source>
</evidence>
<organism evidence="10 11">
    <name type="scientific">Gangjinia marincola</name>
    <dbReference type="NCBI Taxonomy" id="578463"/>
    <lineage>
        <taxon>Bacteria</taxon>
        <taxon>Pseudomonadati</taxon>
        <taxon>Bacteroidota</taxon>
        <taxon>Flavobacteriia</taxon>
        <taxon>Flavobacteriales</taxon>
        <taxon>Flavobacteriaceae</taxon>
        <taxon>Gangjinia</taxon>
    </lineage>
</organism>
<feature type="transmembrane region" description="Helical" evidence="8">
    <location>
        <begin position="364"/>
        <end position="387"/>
    </location>
</feature>
<name>A0ABP3XRW3_9FLAO</name>
<dbReference type="InterPro" id="IPR006674">
    <property type="entry name" value="HD_domain"/>
</dbReference>
<dbReference type="RefSeq" id="WP_343764958.1">
    <property type="nucleotide sequence ID" value="NZ_BAAAFG010000013.1"/>
</dbReference>
<dbReference type="CDD" id="cd00077">
    <property type="entry name" value="HDc"/>
    <property type="match status" value="1"/>
</dbReference>
<evidence type="ECO:0000313" key="11">
    <source>
        <dbReference type="Proteomes" id="UP001500507"/>
    </source>
</evidence>
<keyword evidence="4" id="KW-0547">Nucleotide-binding</keyword>
<gene>
    <name evidence="10" type="ORF">GCM10009117_12630</name>
</gene>
<evidence type="ECO:0000256" key="7">
    <source>
        <dbReference type="ARBA" id="ARBA00023136"/>
    </source>
</evidence>
<dbReference type="InterPro" id="IPR043760">
    <property type="entry name" value="PycTM_dom"/>
</dbReference>
<dbReference type="Pfam" id="PF18967">
    <property type="entry name" value="PycTM"/>
    <property type="match status" value="1"/>
</dbReference>
<keyword evidence="7 8" id="KW-0472">Membrane</keyword>
<sequence>MTEVTAKAEKFVINLLKSDLPNTVIYHNYTHTQRVLKSTNEIVDNTSLTDIEKLILRLTAIFHDVGYIQGHENHEERSAKIAEEYLQEHDVPQHIIDETKRCILATKMTHTPSDKLEEIIRDADASHFAKEYFKEASEYLRQELKLLGIETYTPEEWTKKNIQFFTNEHEYYSDYALKNWKKLKDENLSKLFKKERKFKKRKKKEKLKAKYKDESPQRGVQTLFRVTLRNHIKLSDIADTKANILLSVNAIIISLALSNLIPKLDNPSNAHLVIPTLIFVVFSTAAMVLSVLATRPNVTSGTFDKEDVKKKKVNLLFFGNFHKMELKDFEWAIENMLEDKEYIYSTMTKDLYFLGKVLHKKYTLLRITYTVFMVGIILSVIAFAIAYKFKPSIDF</sequence>
<accession>A0ABP3XRW3</accession>
<keyword evidence="11" id="KW-1185">Reference proteome</keyword>
<comment type="caution">
    <text evidence="10">The sequence shown here is derived from an EMBL/GenBank/DDBJ whole genome shotgun (WGS) entry which is preliminary data.</text>
</comment>
<dbReference type="SUPFAM" id="SSF109604">
    <property type="entry name" value="HD-domain/PDEase-like"/>
    <property type="match status" value="1"/>
</dbReference>
<protein>
    <recommendedName>
        <fullName evidence="9">HD/PDEase domain-containing protein</fullName>
    </recommendedName>
</protein>
<dbReference type="Gene3D" id="1.10.3210.10">
    <property type="entry name" value="Hypothetical protein af1432"/>
    <property type="match status" value="1"/>
</dbReference>
<reference evidence="11" key="1">
    <citation type="journal article" date="2019" name="Int. J. Syst. Evol. Microbiol.">
        <title>The Global Catalogue of Microorganisms (GCM) 10K type strain sequencing project: providing services to taxonomists for standard genome sequencing and annotation.</title>
        <authorList>
            <consortium name="The Broad Institute Genomics Platform"/>
            <consortium name="The Broad Institute Genome Sequencing Center for Infectious Disease"/>
            <person name="Wu L."/>
            <person name="Ma J."/>
        </authorList>
    </citation>
    <scope>NUCLEOTIDE SEQUENCE [LARGE SCALE GENOMIC DNA]</scope>
    <source>
        <strain evidence="11">JCM 16082</strain>
    </source>
</reference>
<evidence type="ECO:0000259" key="9">
    <source>
        <dbReference type="SMART" id="SM00471"/>
    </source>
</evidence>
<evidence type="ECO:0000256" key="1">
    <source>
        <dbReference type="ARBA" id="ARBA00004236"/>
    </source>
</evidence>
<evidence type="ECO:0000313" key="10">
    <source>
        <dbReference type="EMBL" id="GAA0872116.1"/>
    </source>
</evidence>
<dbReference type="InterPro" id="IPR003607">
    <property type="entry name" value="HD/PDEase_dom"/>
</dbReference>
<feature type="transmembrane region" description="Helical" evidence="8">
    <location>
        <begin position="242"/>
        <end position="261"/>
    </location>
</feature>
<keyword evidence="3 8" id="KW-0812">Transmembrane</keyword>